<name>A0A0A9HNT3_ARUDO</name>
<reference evidence="1" key="2">
    <citation type="journal article" date="2015" name="Data Brief">
        <title>Shoot transcriptome of the giant reed, Arundo donax.</title>
        <authorList>
            <person name="Barrero R.A."/>
            <person name="Guerrero F.D."/>
            <person name="Moolhuijzen P."/>
            <person name="Goolsby J.A."/>
            <person name="Tidwell J."/>
            <person name="Bellgard S.E."/>
            <person name="Bellgard M.I."/>
        </authorList>
    </citation>
    <scope>NUCLEOTIDE SEQUENCE</scope>
    <source>
        <tissue evidence="1">Shoot tissue taken approximately 20 cm above the soil surface</tissue>
    </source>
</reference>
<protein>
    <submittedName>
        <fullName evidence="1">Uncharacterized protein</fullName>
    </submittedName>
</protein>
<organism evidence="1">
    <name type="scientific">Arundo donax</name>
    <name type="common">Giant reed</name>
    <name type="synonym">Donax arundinaceus</name>
    <dbReference type="NCBI Taxonomy" id="35708"/>
    <lineage>
        <taxon>Eukaryota</taxon>
        <taxon>Viridiplantae</taxon>
        <taxon>Streptophyta</taxon>
        <taxon>Embryophyta</taxon>
        <taxon>Tracheophyta</taxon>
        <taxon>Spermatophyta</taxon>
        <taxon>Magnoliopsida</taxon>
        <taxon>Liliopsida</taxon>
        <taxon>Poales</taxon>
        <taxon>Poaceae</taxon>
        <taxon>PACMAD clade</taxon>
        <taxon>Arundinoideae</taxon>
        <taxon>Arundineae</taxon>
        <taxon>Arundo</taxon>
    </lineage>
</organism>
<sequence>MAKPCSDIILVNPVVCMHID</sequence>
<accession>A0A0A9HNT3</accession>
<reference evidence="1" key="1">
    <citation type="submission" date="2014-09" db="EMBL/GenBank/DDBJ databases">
        <authorList>
            <person name="Magalhaes I.L.F."/>
            <person name="Oliveira U."/>
            <person name="Santos F.R."/>
            <person name="Vidigal T.H.D.A."/>
            <person name="Brescovit A.D."/>
            <person name="Santos A.J."/>
        </authorList>
    </citation>
    <scope>NUCLEOTIDE SEQUENCE</scope>
    <source>
        <tissue evidence="1">Shoot tissue taken approximately 20 cm above the soil surface</tissue>
    </source>
</reference>
<proteinExistence type="predicted"/>
<dbReference type="AlphaFoldDB" id="A0A0A9HNT3"/>
<dbReference type="EMBL" id="GBRH01159499">
    <property type="protein sequence ID" value="JAE38397.1"/>
    <property type="molecule type" value="Transcribed_RNA"/>
</dbReference>
<evidence type="ECO:0000313" key="1">
    <source>
        <dbReference type="EMBL" id="JAE38397.1"/>
    </source>
</evidence>